<name>A0A371B6C6_9SPHN</name>
<comment type="caution">
    <text evidence="7">The sequence shown here is derived from an EMBL/GenBank/DDBJ whole genome shotgun (WGS) entry which is preliminary data.</text>
</comment>
<protein>
    <submittedName>
        <fullName evidence="7">Flagellar biogenesis protein FliO</fullName>
    </submittedName>
</protein>
<evidence type="ECO:0000256" key="5">
    <source>
        <dbReference type="ARBA" id="ARBA00023136"/>
    </source>
</evidence>
<evidence type="ECO:0000256" key="4">
    <source>
        <dbReference type="ARBA" id="ARBA00022989"/>
    </source>
</evidence>
<comment type="subcellular location">
    <subcellularLocation>
        <location evidence="1">Cell membrane</location>
    </subcellularLocation>
</comment>
<sequence length="90" mass="9836">MLDYLLRLALLLPLVGALAWGSLWLWKRLQIGMPVAPTRDQLIRIAELRPIGAGTKLAVLEFGGKQLLVAITRTGVTSLAIDDRGEFDAP</sequence>
<accession>A0A371B6C6</accession>
<organism evidence="7 8">
    <name type="scientific">Sphingorhabdus pulchriflava</name>
    <dbReference type="NCBI Taxonomy" id="2292257"/>
    <lineage>
        <taxon>Bacteria</taxon>
        <taxon>Pseudomonadati</taxon>
        <taxon>Pseudomonadota</taxon>
        <taxon>Alphaproteobacteria</taxon>
        <taxon>Sphingomonadales</taxon>
        <taxon>Sphingomonadaceae</taxon>
        <taxon>Sphingorhabdus</taxon>
    </lineage>
</organism>
<dbReference type="EMBL" id="QRGP01000002">
    <property type="protein sequence ID" value="RDV03062.1"/>
    <property type="molecule type" value="Genomic_DNA"/>
</dbReference>
<dbReference type="InterPro" id="IPR022781">
    <property type="entry name" value="Flagellar_biosynth_FliO"/>
</dbReference>
<dbReference type="GO" id="GO:0044781">
    <property type="term" value="P:bacterial-type flagellum organization"/>
    <property type="evidence" value="ECO:0007669"/>
    <property type="project" value="InterPro"/>
</dbReference>
<dbReference type="Pfam" id="PF04347">
    <property type="entry name" value="FliO"/>
    <property type="match status" value="1"/>
</dbReference>
<evidence type="ECO:0000313" key="7">
    <source>
        <dbReference type="EMBL" id="RDV03062.1"/>
    </source>
</evidence>
<keyword evidence="5 6" id="KW-0472">Membrane</keyword>
<gene>
    <name evidence="7" type="ORF">DXH95_12150</name>
</gene>
<keyword evidence="2" id="KW-1003">Cell membrane</keyword>
<evidence type="ECO:0000256" key="6">
    <source>
        <dbReference type="SAM" id="Phobius"/>
    </source>
</evidence>
<dbReference type="Proteomes" id="UP000263833">
    <property type="component" value="Unassembled WGS sequence"/>
</dbReference>
<keyword evidence="8" id="KW-1185">Reference proteome</keyword>
<evidence type="ECO:0000256" key="2">
    <source>
        <dbReference type="ARBA" id="ARBA00022475"/>
    </source>
</evidence>
<feature type="transmembrane region" description="Helical" evidence="6">
    <location>
        <begin position="6"/>
        <end position="26"/>
    </location>
</feature>
<evidence type="ECO:0000256" key="3">
    <source>
        <dbReference type="ARBA" id="ARBA00022692"/>
    </source>
</evidence>
<evidence type="ECO:0000313" key="8">
    <source>
        <dbReference type="Proteomes" id="UP000263833"/>
    </source>
</evidence>
<evidence type="ECO:0000256" key="1">
    <source>
        <dbReference type="ARBA" id="ARBA00004236"/>
    </source>
</evidence>
<reference evidence="8" key="1">
    <citation type="submission" date="2018-08" db="EMBL/GenBank/DDBJ databases">
        <authorList>
            <person name="Kim S.-J."/>
            <person name="Jung G.-Y."/>
        </authorList>
    </citation>
    <scope>NUCLEOTIDE SEQUENCE [LARGE SCALE GENOMIC DNA]</scope>
    <source>
        <strain evidence="8">GY_G</strain>
    </source>
</reference>
<keyword evidence="7" id="KW-0966">Cell projection</keyword>
<dbReference type="AlphaFoldDB" id="A0A371B6C6"/>
<keyword evidence="7" id="KW-0282">Flagellum</keyword>
<dbReference type="OrthoDB" id="7409867at2"/>
<keyword evidence="4 6" id="KW-1133">Transmembrane helix</keyword>
<keyword evidence="3 6" id="KW-0812">Transmembrane</keyword>
<proteinExistence type="predicted"/>
<keyword evidence="7" id="KW-0969">Cilium</keyword>
<dbReference type="GO" id="GO:0016020">
    <property type="term" value="C:membrane"/>
    <property type="evidence" value="ECO:0007669"/>
    <property type="project" value="InterPro"/>
</dbReference>